<organism evidence="5 6">
    <name type="scientific">Amycolatopsis rifamycinica</name>
    <dbReference type="NCBI Taxonomy" id="287986"/>
    <lineage>
        <taxon>Bacteria</taxon>
        <taxon>Bacillati</taxon>
        <taxon>Actinomycetota</taxon>
        <taxon>Actinomycetes</taxon>
        <taxon>Pseudonocardiales</taxon>
        <taxon>Pseudonocardiaceae</taxon>
        <taxon>Amycolatopsis</taxon>
    </lineage>
</organism>
<dbReference type="Proteomes" id="UP000027345">
    <property type="component" value="Unassembled WGS sequence"/>
</dbReference>
<evidence type="ECO:0000259" key="2">
    <source>
        <dbReference type="Pfam" id="PF19501"/>
    </source>
</evidence>
<dbReference type="InterPro" id="IPR048330">
    <property type="entry name" value="PcRGLX/YetA_2nd"/>
</dbReference>
<name>A0A066TVG6_9PSEU</name>
<reference evidence="5 6" key="1">
    <citation type="submission" date="2014-05" db="EMBL/GenBank/DDBJ databases">
        <title>Draft genome sequence of Amycolatopsis rifamycinica DSM 46095.</title>
        <authorList>
            <person name="Lal R."/>
            <person name="Saxena A."/>
            <person name="Kumari R."/>
            <person name="Mukherjee U."/>
            <person name="Singh P."/>
            <person name="Sangwan N."/>
            <person name="Mahato N.K."/>
        </authorList>
    </citation>
    <scope>NUCLEOTIDE SEQUENCE [LARGE SCALE GENOMIC DNA]</scope>
    <source>
        <strain evidence="5 6">DSM 46095</strain>
    </source>
</reference>
<feature type="domain" description="PcRGLX/YetA-like N-terminal RIFT barrel" evidence="2">
    <location>
        <begin position="44"/>
        <end position="120"/>
    </location>
</feature>
<feature type="domain" description="PcRGLX/YetA-like central beta-sandwich" evidence="3">
    <location>
        <begin position="132"/>
        <end position="485"/>
    </location>
</feature>
<dbReference type="AlphaFoldDB" id="A0A066TVG6"/>
<feature type="domain" description="PcRGLX/YetA-like C-terminal alpha/alpha toroid" evidence="4">
    <location>
        <begin position="491"/>
        <end position="911"/>
    </location>
</feature>
<accession>A0A066TVG6</accession>
<dbReference type="OrthoDB" id="262615at2"/>
<dbReference type="EMBL" id="JMQI01000055">
    <property type="protein sequence ID" value="KDN19156.1"/>
    <property type="molecule type" value="Genomic_DNA"/>
</dbReference>
<dbReference type="InterPro" id="IPR045793">
    <property type="entry name" value="PcRGLX/YetA-like"/>
</dbReference>
<dbReference type="Pfam" id="PF19501">
    <property type="entry name" value="PcRGLX_1st"/>
    <property type="match status" value="1"/>
</dbReference>
<sequence length="912" mass="99153">MSPQSPLSRRVFLGGVSAVAAAAVAPPAATAAAVTPPAASGGGEVRLHWLDGRPAAPVGCAFGVPWARGTLSRTTPLALRTGDGTGVPLQSWPLAYWPDGSVKWTGHAVTSAAAADTFALAPGTPAPPPVPVTVRRSPREIVVANGTVELKLATTGAVAVPSLSRGGRVVARDGELLLRLQDQPDDADDSRAPRREDWSGVVERAEVEQAGPVRAVVKLTGRYRRDRGRGTRAILPWTMRIHLGAGDDSLRVVHGFRWDADENRDFVRGLGLRFSVPLADEPHNRHVRFGTDGGGVWGEPVRVLTGLRRDPGPAVRKAQTDGTATPPVAQWGQQVRDGYQKLALWNDFTLFQESARHFAVWKRTSAAGSWLKHAGRGDRAAGFGYVGGPAGGLGFGLRDFWQRAPRSLDIRGAATDTASVTLWSYSPLAPAMDLRTYDTVAHGLDLSYEDVQEGFATPQGVVRSTELRLWALAATPPRDTIAALSASLTTPPQLVTDPGTYHAAGVFGRWSLPDRSTPARAALEDGMAREIAFYAGQVDEREWYGFWHYGDVMHTYDADRHEWRYDVGGYAWDNAELGTDALLWYAFLRSGDPRTFRLAHAMTQHVSEVDTHHGGRFAGLGSRHAVVHWGDGAKEARVGESFTKRFSYYLTADELLGDLIRSSMQVDETLRTIDPLREVLPPQTEAPARVRIGPDWYALVSNWLTEWERTGDVRWRDRIVTGMRDIATFPAGLFTGEAGGAVGFDPATGHLVNLEKGDFDGGYNLSMAFLGEQILWEALDLVDVPEFRRTYLDFARYAQAPPAEKIARYGRDFNPGLFKTIYSRVTAWAGEQLGDASLRKRGWDQFTGDPAGRPWPPAERVTGSAVAGPVTEIPTRTTTNPAGDFATFATNDFAQRNLATIALLAIAPEEAP</sequence>
<dbReference type="InterPro" id="IPR048331">
    <property type="entry name" value="PcRGLX/YetA_3rd"/>
</dbReference>
<evidence type="ECO:0000259" key="4">
    <source>
        <dbReference type="Pfam" id="PF21346"/>
    </source>
</evidence>
<evidence type="ECO:0008006" key="7">
    <source>
        <dbReference type="Google" id="ProtNLM"/>
    </source>
</evidence>
<keyword evidence="1" id="KW-0732">Signal</keyword>
<gene>
    <name evidence="5" type="ORF">DV20_26220</name>
</gene>
<dbReference type="InterPro" id="IPR048329">
    <property type="entry name" value="PcRGLX_1st"/>
</dbReference>
<feature type="signal peptide" evidence="1">
    <location>
        <begin position="1"/>
        <end position="31"/>
    </location>
</feature>
<protein>
    <recommendedName>
        <fullName evidence="7">Tat pathway signal sequence domain protein</fullName>
    </recommendedName>
</protein>
<evidence type="ECO:0000259" key="3">
    <source>
        <dbReference type="Pfam" id="PF21345"/>
    </source>
</evidence>
<dbReference type="STRING" id="287986.DV20_26220"/>
<dbReference type="PROSITE" id="PS51318">
    <property type="entry name" value="TAT"/>
    <property type="match status" value="1"/>
</dbReference>
<evidence type="ECO:0000313" key="5">
    <source>
        <dbReference type="EMBL" id="KDN19156.1"/>
    </source>
</evidence>
<dbReference type="InterPro" id="IPR006311">
    <property type="entry name" value="TAT_signal"/>
</dbReference>
<dbReference type="eggNOG" id="ENOG502Z86X">
    <property type="taxonomic scope" value="Bacteria"/>
</dbReference>
<dbReference type="PANTHER" id="PTHR40081:SF1">
    <property type="entry name" value="TAT PATHWAY SIGNAL SEQUENCE DOMAIN PROTEIN"/>
    <property type="match status" value="1"/>
</dbReference>
<evidence type="ECO:0000313" key="6">
    <source>
        <dbReference type="Proteomes" id="UP000027345"/>
    </source>
</evidence>
<dbReference type="Pfam" id="PF21346">
    <property type="entry name" value="PcRGLX_3rd"/>
    <property type="match status" value="1"/>
</dbReference>
<feature type="chain" id="PRO_5001626575" description="Tat pathway signal sequence domain protein" evidence="1">
    <location>
        <begin position="32"/>
        <end position="912"/>
    </location>
</feature>
<dbReference type="PANTHER" id="PTHR40081">
    <property type="entry name" value="CONCANAVALIN A-LIKE LECTIN/GLUCANASE"/>
    <property type="match status" value="1"/>
</dbReference>
<comment type="caution">
    <text evidence="5">The sequence shown here is derived from an EMBL/GenBank/DDBJ whole genome shotgun (WGS) entry which is preliminary data.</text>
</comment>
<proteinExistence type="predicted"/>
<evidence type="ECO:0000256" key="1">
    <source>
        <dbReference type="SAM" id="SignalP"/>
    </source>
</evidence>
<dbReference type="Pfam" id="PF21345">
    <property type="entry name" value="PcRGLX_2nd"/>
    <property type="match status" value="1"/>
</dbReference>
<keyword evidence="6" id="KW-1185">Reference proteome</keyword>